<dbReference type="GO" id="GO:0001517">
    <property type="term" value="F:N-acetylglucosamine 6-O-sulfotransferase activity"/>
    <property type="evidence" value="ECO:0007669"/>
    <property type="project" value="TreeGrafter"/>
</dbReference>
<gene>
    <name evidence="2" type="ordered locus">Tter_2805</name>
</gene>
<dbReference type="InterPro" id="IPR027417">
    <property type="entry name" value="P-loop_NTPase"/>
</dbReference>
<dbReference type="InterPro" id="IPR000863">
    <property type="entry name" value="Sulfotransferase_dom"/>
</dbReference>
<dbReference type="EMBL" id="CP001826">
    <property type="protein sequence ID" value="ACZ43689.1"/>
    <property type="molecule type" value="Genomic_DNA"/>
</dbReference>
<dbReference type="InterPro" id="IPR051135">
    <property type="entry name" value="Gal/GlcNAc/GalNAc_ST"/>
</dbReference>
<dbReference type="PANTHER" id="PTHR10704">
    <property type="entry name" value="CARBOHYDRATE SULFOTRANSFERASE"/>
    <property type="match status" value="1"/>
</dbReference>
<organism evidence="2 3">
    <name type="scientific">Thermobaculum terrenum (strain ATCC BAA-798 / CCMEE 7001 / YNP1)</name>
    <dbReference type="NCBI Taxonomy" id="525904"/>
    <lineage>
        <taxon>Bacteria</taxon>
        <taxon>Bacillati</taxon>
        <taxon>Chloroflexota</taxon>
        <taxon>Chloroflexia</taxon>
        <taxon>Candidatus Thermobaculales</taxon>
        <taxon>Candidatus Thermobaculaceae</taxon>
        <taxon>Thermobaculum</taxon>
    </lineage>
</organism>
<proteinExistence type="predicted"/>
<dbReference type="Proteomes" id="UP000000323">
    <property type="component" value="Chromosome 2"/>
</dbReference>
<dbReference type="OrthoDB" id="981509at2"/>
<dbReference type="KEGG" id="ttr:Tter_2805"/>
<evidence type="ECO:0000259" key="1">
    <source>
        <dbReference type="Pfam" id="PF00685"/>
    </source>
</evidence>
<protein>
    <submittedName>
        <fullName evidence="2">Sulfotransferase</fullName>
    </submittedName>
</protein>
<dbReference type="PANTHER" id="PTHR10704:SF44">
    <property type="entry name" value="LD35051P-RELATED"/>
    <property type="match status" value="1"/>
</dbReference>
<dbReference type="AlphaFoldDB" id="D1CIW9"/>
<feature type="domain" description="Sulfotransferase" evidence="1">
    <location>
        <begin position="51"/>
        <end position="315"/>
    </location>
</feature>
<dbReference type="Gene3D" id="3.40.50.300">
    <property type="entry name" value="P-loop containing nucleotide triphosphate hydrolases"/>
    <property type="match status" value="1"/>
</dbReference>
<dbReference type="GO" id="GO:0006044">
    <property type="term" value="P:N-acetylglucosamine metabolic process"/>
    <property type="evidence" value="ECO:0007669"/>
    <property type="project" value="TreeGrafter"/>
</dbReference>
<evidence type="ECO:0000313" key="2">
    <source>
        <dbReference type="EMBL" id="ACZ43689.1"/>
    </source>
</evidence>
<reference evidence="3" key="1">
    <citation type="journal article" date="2010" name="Stand. Genomic Sci.">
        <title>Complete genome sequence of 'Thermobaculum terrenum' type strain (YNP1).</title>
        <authorList>
            <person name="Kiss H."/>
            <person name="Cleland D."/>
            <person name="Lapidus A."/>
            <person name="Lucas S."/>
            <person name="Glavina Del Rio T."/>
            <person name="Nolan M."/>
            <person name="Tice H."/>
            <person name="Han C."/>
            <person name="Goodwin L."/>
            <person name="Pitluck S."/>
            <person name="Liolios K."/>
            <person name="Ivanova N."/>
            <person name="Mavromatis K."/>
            <person name="Ovchinnikova G."/>
            <person name="Pati A."/>
            <person name="Chen A."/>
            <person name="Palaniappan K."/>
            <person name="Land M."/>
            <person name="Hauser L."/>
            <person name="Chang Y."/>
            <person name="Jeffries C."/>
            <person name="Lu M."/>
            <person name="Brettin T."/>
            <person name="Detter J."/>
            <person name="Goker M."/>
            <person name="Tindall B."/>
            <person name="Beck B."/>
            <person name="McDermott T."/>
            <person name="Woyke T."/>
            <person name="Bristow J."/>
            <person name="Eisen J."/>
            <person name="Markowitz V."/>
            <person name="Hugenholtz P."/>
            <person name="Kyrpides N."/>
            <person name="Klenk H."/>
            <person name="Cheng J."/>
        </authorList>
    </citation>
    <scope>NUCLEOTIDE SEQUENCE [LARGE SCALE GENOMIC DNA]</scope>
    <source>
        <strain evidence="3">ATCC BAA-798 / YNP1</strain>
    </source>
</reference>
<dbReference type="HOGENOM" id="CLU_818716_0_0_0"/>
<dbReference type="RefSeq" id="WP_012876720.1">
    <property type="nucleotide sequence ID" value="NC_013526.1"/>
</dbReference>
<dbReference type="Pfam" id="PF00685">
    <property type="entry name" value="Sulfotransfer_1"/>
    <property type="match status" value="1"/>
</dbReference>
<evidence type="ECO:0000313" key="3">
    <source>
        <dbReference type="Proteomes" id="UP000000323"/>
    </source>
</evidence>
<name>D1CIW9_THET1</name>
<keyword evidence="2" id="KW-0808">Transferase</keyword>
<dbReference type="GO" id="GO:0006790">
    <property type="term" value="P:sulfur compound metabolic process"/>
    <property type="evidence" value="ECO:0007669"/>
    <property type="project" value="TreeGrafter"/>
</dbReference>
<accession>D1CIW9</accession>
<sequence>MTSTDLRTAAADRPYLQSTIHPDRGSPNLRSRARKVAKSFLSIHRPDGSHNIFLFSLPRSGSTWLMELVQTQPGFKTCDEPLDLRNPFVRAHSGLTEWVQLYRSADMPTIAAYFDGFCRGSLHFMDPNPVSRYYRPVTRRIVFKMIHGCEHRLRWFADKFNGRIIYLIRHPIAVALSRESYPTLLPMLRTEYADHFTARQLAAAEKVIRHGDKLECGVLSWCLQTSVPLRHRQDDWVVISYEQMVEEPQRIVEYVCSRLGLPYPDRMLRWIDKPSHVKYKSDQATQQVLESRDAERRHWLVRKWREKVSPEDEMRVMSLLEEFELDAYSPGEPMPAAHLMVS</sequence>
<dbReference type="eggNOG" id="ENOG5032X3F">
    <property type="taxonomic scope" value="Bacteria"/>
</dbReference>
<dbReference type="SUPFAM" id="SSF52540">
    <property type="entry name" value="P-loop containing nucleoside triphosphate hydrolases"/>
    <property type="match status" value="1"/>
</dbReference>
<keyword evidence="3" id="KW-1185">Reference proteome</keyword>